<dbReference type="PANTHER" id="PTHR43289:SF6">
    <property type="entry name" value="SERINE_THREONINE-PROTEIN KINASE NEKL-3"/>
    <property type="match status" value="1"/>
</dbReference>
<evidence type="ECO:0000256" key="7">
    <source>
        <dbReference type="ARBA" id="ARBA00022989"/>
    </source>
</evidence>
<keyword evidence="7" id="KW-1133">Transmembrane helix</keyword>
<dbReference type="Gene3D" id="3.30.1150.10">
    <property type="match status" value="1"/>
</dbReference>
<dbReference type="Gene3D" id="1.10.510.10">
    <property type="entry name" value="Transferase(Phosphotransferase) domain 1"/>
    <property type="match status" value="1"/>
</dbReference>
<evidence type="ECO:0000313" key="14">
    <source>
        <dbReference type="Proteomes" id="UP001611383"/>
    </source>
</evidence>
<feature type="domain" description="TonB C-terminal" evidence="12">
    <location>
        <begin position="559"/>
        <end position="647"/>
    </location>
</feature>
<dbReference type="InterPro" id="IPR008271">
    <property type="entry name" value="Ser/Thr_kinase_AS"/>
</dbReference>
<accession>A0ABY9X556</accession>
<sequence length="647" mass="69349">METQPRPPHSDEPAPPPPPEDPLIGRTLLGRFQVLAPIGEGGMGRVYRALQVPLDRVVALKVLSPAFPTSKDPGFLQRFIREASLTAKLRSPNTVTVIDYGQTEDGICFIAMEYIEGRTLSEVLAEGPLPWPRAMELARQVCFSLREAHRLGVVHRDLKPANVMLVADRDRDHVKVLDFGLVKPFSPEGAGAEATPGITQSGTFLGSPVYMSPEQARNSADVRSDIYSLGVVTYHMLMGRPPFISKDTLELLFAHHKLSPPRFRDLQPGLVIPERVEALVLRCLEKDPEARYASMDELLEALREVLGRVGDSSPISSPFLTPLPAPAAQSSEAGTLVLDISLEVPPASGAQRPAAPVVQVSAPVPAPAPPRRTGLWRGAALAVLLAGAGAGVALWRRAEPAPQSPPAPIPTPAAEAPVPAPAPVRFFITSEPSGARVFWQGKERGTTPLVLDVPPGPNGVATAELTFALDGYQTESALAGGSDDVLFTQRLRKQPVSRGAPATGASARQGAANVGTMADFSTPEMLASERPAVQPQRPALVEKPARPVRSVGPIQLPEKATPPRELESNVQPEFPQAARASGREGLVILKIIVTEDGRVGDISVMRGEEPFASAAIAAVRTWRYSPALLDGRPLSVYRVVKIPFRLR</sequence>
<comment type="subcellular location">
    <subcellularLocation>
        <location evidence="1">Membrane</location>
        <topology evidence="1">Single-pass membrane protein</topology>
    </subcellularLocation>
</comment>
<feature type="region of interest" description="Disordered" evidence="10">
    <location>
        <begin position="526"/>
        <end position="548"/>
    </location>
</feature>
<dbReference type="EMBL" id="CP043494">
    <property type="protein sequence ID" value="WNG50554.1"/>
    <property type="molecule type" value="Genomic_DNA"/>
</dbReference>
<evidence type="ECO:0000256" key="5">
    <source>
        <dbReference type="ARBA" id="ARBA00022777"/>
    </source>
</evidence>
<dbReference type="SUPFAM" id="SSF56112">
    <property type="entry name" value="Protein kinase-like (PK-like)"/>
    <property type="match status" value="1"/>
</dbReference>
<dbReference type="InterPro" id="IPR011009">
    <property type="entry name" value="Kinase-like_dom_sf"/>
</dbReference>
<protein>
    <submittedName>
        <fullName evidence="13">TonB family protein</fullName>
    </submittedName>
</protein>
<dbReference type="NCBIfam" id="TIGR01352">
    <property type="entry name" value="tonB_Cterm"/>
    <property type="match status" value="1"/>
</dbReference>
<dbReference type="InterPro" id="IPR017441">
    <property type="entry name" value="Protein_kinase_ATP_BS"/>
</dbReference>
<evidence type="ECO:0000256" key="4">
    <source>
        <dbReference type="ARBA" id="ARBA00022741"/>
    </source>
</evidence>
<keyword evidence="2" id="KW-0808">Transferase</keyword>
<feature type="binding site" evidence="9">
    <location>
        <position position="61"/>
    </location>
    <ligand>
        <name>ATP</name>
        <dbReference type="ChEBI" id="CHEBI:30616"/>
    </ligand>
</feature>
<dbReference type="PROSITE" id="PS50011">
    <property type="entry name" value="PROTEIN_KINASE_DOM"/>
    <property type="match status" value="1"/>
</dbReference>
<dbReference type="SUPFAM" id="SSF74653">
    <property type="entry name" value="TolA/TonB C-terminal domain"/>
    <property type="match status" value="1"/>
</dbReference>
<gene>
    <name evidence="13" type="ORF">F0U60_45335</name>
</gene>
<feature type="domain" description="Protein kinase" evidence="11">
    <location>
        <begin position="32"/>
        <end position="320"/>
    </location>
</feature>
<dbReference type="Gene3D" id="3.30.200.20">
    <property type="entry name" value="Phosphorylase Kinase, domain 1"/>
    <property type="match status" value="1"/>
</dbReference>
<evidence type="ECO:0000256" key="6">
    <source>
        <dbReference type="ARBA" id="ARBA00022840"/>
    </source>
</evidence>
<dbReference type="InterPro" id="IPR006260">
    <property type="entry name" value="TonB/TolA_C"/>
</dbReference>
<evidence type="ECO:0000256" key="9">
    <source>
        <dbReference type="PROSITE-ProRule" id="PRU10141"/>
    </source>
</evidence>
<name>A0ABY9X556_9BACT</name>
<keyword evidence="4 9" id="KW-0547">Nucleotide-binding</keyword>
<organism evidence="13 14">
    <name type="scientific">Archangium minus</name>
    <dbReference type="NCBI Taxonomy" id="83450"/>
    <lineage>
        <taxon>Bacteria</taxon>
        <taxon>Pseudomonadati</taxon>
        <taxon>Myxococcota</taxon>
        <taxon>Myxococcia</taxon>
        <taxon>Myxococcales</taxon>
        <taxon>Cystobacterineae</taxon>
        <taxon>Archangiaceae</taxon>
        <taxon>Archangium</taxon>
    </lineage>
</organism>
<dbReference type="PANTHER" id="PTHR43289">
    <property type="entry name" value="MITOGEN-ACTIVATED PROTEIN KINASE KINASE KINASE 20-RELATED"/>
    <property type="match status" value="1"/>
</dbReference>
<evidence type="ECO:0000256" key="1">
    <source>
        <dbReference type="ARBA" id="ARBA00004167"/>
    </source>
</evidence>
<keyword evidence="5" id="KW-0418">Kinase</keyword>
<dbReference type="PROSITE" id="PS52015">
    <property type="entry name" value="TONB_CTD"/>
    <property type="match status" value="1"/>
</dbReference>
<dbReference type="SMART" id="SM00220">
    <property type="entry name" value="S_TKc"/>
    <property type="match status" value="1"/>
</dbReference>
<keyword evidence="3" id="KW-0812">Transmembrane</keyword>
<evidence type="ECO:0000256" key="2">
    <source>
        <dbReference type="ARBA" id="ARBA00022679"/>
    </source>
</evidence>
<evidence type="ECO:0000256" key="8">
    <source>
        <dbReference type="ARBA" id="ARBA00023136"/>
    </source>
</evidence>
<evidence type="ECO:0000313" key="13">
    <source>
        <dbReference type="EMBL" id="WNG50554.1"/>
    </source>
</evidence>
<dbReference type="RefSeq" id="WP_395809767.1">
    <property type="nucleotide sequence ID" value="NZ_CP043494.1"/>
</dbReference>
<evidence type="ECO:0000256" key="10">
    <source>
        <dbReference type="SAM" id="MobiDB-lite"/>
    </source>
</evidence>
<dbReference type="Proteomes" id="UP001611383">
    <property type="component" value="Chromosome"/>
</dbReference>
<dbReference type="PROSITE" id="PS00108">
    <property type="entry name" value="PROTEIN_KINASE_ST"/>
    <property type="match status" value="1"/>
</dbReference>
<dbReference type="CDD" id="cd14014">
    <property type="entry name" value="STKc_PknB_like"/>
    <property type="match status" value="1"/>
</dbReference>
<keyword evidence="8" id="KW-0472">Membrane</keyword>
<dbReference type="Pfam" id="PF00069">
    <property type="entry name" value="Pkinase"/>
    <property type="match status" value="1"/>
</dbReference>
<dbReference type="InterPro" id="IPR000719">
    <property type="entry name" value="Prot_kinase_dom"/>
</dbReference>
<evidence type="ECO:0000259" key="11">
    <source>
        <dbReference type="PROSITE" id="PS50011"/>
    </source>
</evidence>
<reference evidence="13 14" key="1">
    <citation type="submission" date="2019-08" db="EMBL/GenBank/DDBJ databases">
        <title>Archangium and Cystobacter genomes.</title>
        <authorList>
            <person name="Chen I.-C.K."/>
            <person name="Wielgoss S."/>
        </authorList>
    </citation>
    <scope>NUCLEOTIDE SEQUENCE [LARGE SCALE GENOMIC DNA]</scope>
    <source>
        <strain evidence="13 14">Cbm 6</strain>
    </source>
</reference>
<proteinExistence type="predicted"/>
<dbReference type="Pfam" id="PF03544">
    <property type="entry name" value="TonB_C"/>
    <property type="match status" value="1"/>
</dbReference>
<dbReference type="PROSITE" id="PS00107">
    <property type="entry name" value="PROTEIN_KINASE_ATP"/>
    <property type="match status" value="1"/>
</dbReference>
<evidence type="ECO:0000259" key="12">
    <source>
        <dbReference type="PROSITE" id="PS52015"/>
    </source>
</evidence>
<dbReference type="InterPro" id="IPR037682">
    <property type="entry name" value="TonB_C"/>
</dbReference>
<keyword evidence="6 9" id="KW-0067">ATP-binding</keyword>
<keyword evidence="14" id="KW-1185">Reference proteome</keyword>
<evidence type="ECO:0000256" key="3">
    <source>
        <dbReference type="ARBA" id="ARBA00022692"/>
    </source>
</evidence>
<feature type="region of interest" description="Disordered" evidence="10">
    <location>
        <begin position="1"/>
        <end position="22"/>
    </location>
</feature>